<sequence length="122" mass="14368">MGKNRSANDNRSDSMNPNNPAYQASTDNRSDQLNPIRLTINIYADLYLEKKYNIQREGNEDFFSFITMELDQCDLLNFNTKLVLDPSGYRTDYEFCLDFWNEFVEAIDLFRKKPNTKTKLKS</sequence>
<dbReference type="EMBL" id="LAZR01000561">
    <property type="protein sequence ID" value="KKN64287.1"/>
    <property type="molecule type" value="Genomic_DNA"/>
</dbReference>
<organism evidence="2">
    <name type="scientific">marine sediment metagenome</name>
    <dbReference type="NCBI Taxonomy" id="412755"/>
    <lineage>
        <taxon>unclassified sequences</taxon>
        <taxon>metagenomes</taxon>
        <taxon>ecological metagenomes</taxon>
    </lineage>
</organism>
<reference evidence="2" key="1">
    <citation type="journal article" date="2015" name="Nature">
        <title>Complex archaea that bridge the gap between prokaryotes and eukaryotes.</title>
        <authorList>
            <person name="Spang A."/>
            <person name="Saw J.H."/>
            <person name="Jorgensen S.L."/>
            <person name="Zaremba-Niedzwiedzka K."/>
            <person name="Martijn J."/>
            <person name="Lind A.E."/>
            <person name="van Eijk R."/>
            <person name="Schleper C."/>
            <person name="Guy L."/>
            <person name="Ettema T.J."/>
        </authorList>
    </citation>
    <scope>NUCLEOTIDE SEQUENCE</scope>
</reference>
<evidence type="ECO:0000256" key="1">
    <source>
        <dbReference type="SAM" id="MobiDB-lite"/>
    </source>
</evidence>
<dbReference type="AlphaFoldDB" id="A0A0F9SPE7"/>
<comment type="caution">
    <text evidence="2">The sequence shown here is derived from an EMBL/GenBank/DDBJ whole genome shotgun (WGS) entry which is preliminary data.</text>
</comment>
<accession>A0A0F9SPE7</accession>
<evidence type="ECO:0000313" key="2">
    <source>
        <dbReference type="EMBL" id="KKN64287.1"/>
    </source>
</evidence>
<feature type="compositionally biased region" description="Basic and acidic residues" evidence="1">
    <location>
        <begin position="1"/>
        <end position="12"/>
    </location>
</feature>
<proteinExistence type="predicted"/>
<feature type="region of interest" description="Disordered" evidence="1">
    <location>
        <begin position="1"/>
        <end position="30"/>
    </location>
</feature>
<name>A0A0F9SPE7_9ZZZZ</name>
<feature type="compositionally biased region" description="Polar residues" evidence="1">
    <location>
        <begin position="13"/>
        <end position="30"/>
    </location>
</feature>
<gene>
    <name evidence="2" type="ORF">LCGC14_0493320</name>
</gene>
<protein>
    <submittedName>
        <fullName evidence="2">Uncharacterized protein</fullName>
    </submittedName>
</protein>